<dbReference type="SUPFAM" id="SSF75553">
    <property type="entry name" value="Smc hinge domain"/>
    <property type="match status" value="1"/>
</dbReference>
<comment type="subcellular location">
    <subcellularLocation>
        <location evidence="2">Nucleus</location>
    </subcellularLocation>
</comment>
<dbReference type="PANTHER" id="PTHR43977">
    <property type="entry name" value="STRUCTURAL MAINTENANCE OF CHROMOSOMES PROTEIN 3"/>
    <property type="match status" value="1"/>
</dbReference>
<dbReference type="Gene3D" id="3.40.50.300">
    <property type="entry name" value="P-loop containing nucleotide triphosphate hydrolases"/>
    <property type="match status" value="2"/>
</dbReference>
<evidence type="ECO:0000313" key="6">
    <source>
        <dbReference type="Proteomes" id="UP000075881"/>
    </source>
</evidence>
<dbReference type="AlphaFoldDB" id="A0A182KAT5"/>
<sequence length="1218" mass="140119">MCTSAKLFAKNFLLQIVISGFKSYKLQTVVEYLDPKHNVVVGRNGSGKSNFFSAIEFVLSDEYNNLRPAQRVALINKGSSKTRADAAFVEITFDQSPASPTKSSAEKETRIRRTISAAKDQFTVNGRNVTRKEIDELLDSLGLSSCNPYYIVKQGKVSQLTTARPRELLRLLYEIGGIRVYDEKLKEIMKLWQDADKGLKQIYTERASLAKRLELLSSQQKEQRKFEQLEKKHRLLHFFVLEKKQQSAVDALAALDQAGQEWKERQRLLLEQKTDAMNNSKVMKQLKKQNQTELASAEAQNVYQAEELLRLDRQRTRAELKLDDLHSELKRELGLQNSDQELLEKHNEEIGTLQQKLKAVSREWSTVHERQNVLDVEVLRKQQLRSERLNKLRRGQQFSSREERDEFLKKEIAYVIKQIESESKALSENKKEHEKLMSELATEKCNNEQDTAEMRKLTEQEQLHKEQLAQNSNRLQQATNVLDDLLAKETDKKLELNDCKAHKIRQEQTLRKKLGAATYQGWKSVRTVLDMIQAEGNDEYNNVSEGYCGRVIELFRCDEKIYPAVETIAGSKLFYHVVESDAVANRIIAMCTKHKLPGEYNFMPLNRLHTRKQKYPQDNTSVMPLISLLTFDDYYEAVFQQIFGKTLLCDEMETAVRATQQYGLNCVTYDGDTVRLGVLSGGYRAPTSSILQAQLLLSDLHDKIAQLESDLKTVTETISQAVKYINGSQSEHTIQERKLERLKQSGEILRERVRAFPERCRRLEAKRAENEGRIRTLETELDLLSGKEDSLKRELSTQFICVLSEEDIRVIEQLDADIRAIEQEQHAAFNAQLQTEQAKVKIENRLNTILIPKRDSLVASLGGLKCKELKEQILQCKREQDSFSTKIKTLQQKTWQNEQFILEVKKKNNKFTTELEGWLEKLKTIEEAITIGDPQQMRHESRKRDLENEIRQYAEQISALGVLPAVDRVYQTMSLPMLMKELDQTSKQMKKFNSVNKAATDESSRLSQELKSIDRKLTQLEDSRKLHDSTIQQLRAQRTDSLERTFDNVKRNFGEIFSKLVPTGCGLLSLETANHDAGDVAVGQEDRDGALERYVGLRLEVSFRGNGELMREMNALSGGQKTLVAIALIFAIQRNKPAPFYLFDEIDQALDGQHRKVIANEIAALSASSQFITITFRRELLEQANKYFGVRYRNNMSFIDPVTKQEAYDFIVDATIHR</sequence>
<name>A0A182KAT5_9DIPT</name>
<dbReference type="STRING" id="43041.A0A182KAT5"/>
<evidence type="ECO:0000256" key="2">
    <source>
        <dbReference type="PIRNR" id="PIRNR005719"/>
    </source>
</evidence>
<keyword evidence="2" id="KW-0539">Nucleus</keyword>
<accession>A0A182KAT5</accession>
<keyword evidence="1 3" id="KW-0175">Coiled coil</keyword>
<evidence type="ECO:0000259" key="4">
    <source>
        <dbReference type="SMART" id="SM00968"/>
    </source>
</evidence>
<reference evidence="5" key="2">
    <citation type="submission" date="2020-05" db="UniProtKB">
        <authorList>
            <consortium name="EnsemblMetazoa"/>
        </authorList>
    </citation>
    <scope>IDENTIFICATION</scope>
    <source>
        <strain evidence="5">ACHKN1017</strain>
    </source>
</reference>
<dbReference type="GO" id="GO:0005524">
    <property type="term" value="F:ATP binding"/>
    <property type="evidence" value="ECO:0007669"/>
    <property type="project" value="InterPro"/>
</dbReference>
<dbReference type="GO" id="GO:0005694">
    <property type="term" value="C:chromosome"/>
    <property type="evidence" value="ECO:0007669"/>
    <property type="project" value="InterPro"/>
</dbReference>
<dbReference type="VEuPathDB" id="VectorBase:ACHR007872"/>
<dbReference type="InterPro" id="IPR003395">
    <property type="entry name" value="RecF/RecN/SMC_N"/>
</dbReference>
<dbReference type="InterPro" id="IPR027417">
    <property type="entry name" value="P-loop_NTPase"/>
</dbReference>
<keyword evidence="6" id="KW-1185">Reference proteome</keyword>
<dbReference type="InterPro" id="IPR036277">
    <property type="entry name" value="SMC_hinge_sf"/>
</dbReference>
<feature type="coiled-coil region" evidence="3">
    <location>
        <begin position="308"/>
        <end position="363"/>
    </location>
</feature>
<dbReference type="SMART" id="SM00968">
    <property type="entry name" value="SMC_hinge"/>
    <property type="match status" value="1"/>
</dbReference>
<feature type="coiled-coil region" evidence="3">
    <location>
        <begin position="936"/>
        <end position="1037"/>
    </location>
</feature>
<dbReference type="Pfam" id="PF02463">
    <property type="entry name" value="SMC_N"/>
    <property type="match status" value="1"/>
</dbReference>
<feature type="coiled-coil region" evidence="3">
    <location>
        <begin position="416"/>
        <end position="488"/>
    </location>
</feature>
<evidence type="ECO:0000256" key="3">
    <source>
        <dbReference type="SAM" id="Coils"/>
    </source>
</evidence>
<dbReference type="SUPFAM" id="SSF52540">
    <property type="entry name" value="P-loop containing nucleoside triphosphate hydrolases"/>
    <property type="match status" value="2"/>
</dbReference>
<dbReference type="Pfam" id="PF06470">
    <property type="entry name" value="SMC_hinge"/>
    <property type="match status" value="1"/>
</dbReference>
<evidence type="ECO:0000313" key="5">
    <source>
        <dbReference type="EnsemblMetazoa" id="ACHR007872-PA"/>
    </source>
</evidence>
<dbReference type="EnsemblMetazoa" id="ACHR007872-RA">
    <property type="protein sequence ID" value="ACHR007872-PA"/>
    <property type="gene ID" value="ACHR007872"/>
</dbReference>
<reference evidence="6" key="1">
    <citation type="submission" date="2013-03" db="EMBL/GenBank/DDBJ databases">
        <title>The Genome Sequence of Anopheles christyi ACHKN1017.</title>
        <authorList>
            <consortium name="The Broad Institute Genomics Platform"/>
            <person name="Neafsey D.E."/>
            <person name="Besansky N."/>
            <person name="Walker B."/>
            <person name="Young S.K."/>
            <person name="Zeng Q."/>
            <person name="Gargeya S."/>
            <person name="Fitzgerald M."/>
            <person name="Haas B."/>
            <person name="Abouelleil A."/>
            <person name="Allen A.W."/>
            <person name="Alvarado L."/>
            <person name="Arachchi H.M."/>
            <person name="Berlin A.M."/>
            <person name="Chapman S.B."/>
            <person name="Gainer-Dewar J."/>
            <person name="Goldberg J."/>
            <person name="Griggs A."/>
            <person name="Gujja S."/>
            <person name="Hansen M."/>
            <person name="Howarth C."/>
            <person name="Imamovic A."/>
            <person name="Ireland A."/>
            <person name="Larimer J."/>
            <person name="McCowan C."/>
            <person name="Murphy C."/>
            <person name="Pearson M."/>
            <person name="Poon T.W."/>
            <person name="Priest M."/>
            <person name="Roberts A."/>
            <person name="Saif S."/>
            <person name="Shea T."/>
            <person name="Sisk P."/>
            <person name="Sykes S."/>
            <person name="Wortman J."/>
            <person name="Nusbaum C."/>
            <person name="Birren B."/>
        </authorList>
    </citation>
    <scope>NUCLEOTIDE SEQUENCE [LARGE SCALE GENOMIC DNA]</scope>
    <source>
        <strain evidence="6">ACHKN1017</strain>
    </source>
</reference>
<feature type="coiled-coil region" evidence="3">
    <location>
        <begin position="690"/>
        <end position="717"/>
    </location>
</feature>
<dbReference type="Gene3D" id="1.20.1060.20">
    <property type="match status" value="1"/>
</dbReference>
<dbReference type="GO" id="GO:0051276">
    <property type="term" value="P:chromosome organization"/>
    <property type="evidence" value="ECO:0007669"/>
    <property type="project" value="InterPro"/>
</dbReference>
<feature type="domain" description="SMC hinge" evidence="4">
    <location>
        <begin position="545"/>
        <end position="659"/>
    </location>
</feature>
<organism evidence="5 6">
    <name type="scientific">Anopheles christyi</name>
    <dbReference type="NCBI Taxonomy" id="43041"/>
    <lineage>
        <taxon>Eukaryota</taxon>
        <taxon>Metazoa</taxon>
        <taxon>Ecdysozoa</taxon>
        <taxon>Arthropoda</taxon>
        <taxon>Hexapoda</taxon>
        <taxon>Insecta</taxon>
        <taxon>Pterygota</taxon>
        <taxon>Neoptera</taxon>
        <taxon>Endopterygota</taxon>
        <taxon>Diptera</taxon>
        <taxon>Nematocera</taxon>
        <taxon>Culicoidea</taxon>
        <taxon>Culicidae</taxon>
        <taxon>Anophelinae</taxon>
        <taxon>Anopheles</taxon>
    </lineage>
</organism>
<dbReference type="InterPro" id="IPR024704">
    <property type="entry name" value="SMC"/>
</dbReference>
<dbReference type="PIRSF" id="PIRSF005719">
    <property type="entry name" value="SMC"/>
    <property type="match status" value="1"/>
</dbReference>
<evidence type="ECO:0000256" key="1">
    <source>
        <dbReference type="ARBA" id="ARBA00023054"/>
    </source>
</evidence>
<protein>
    <recommendedName>
        <fullName evidence="2">Structural maintenance of chromosomes protein</fullName>
    </recommendedName>
</protein>
<feature type="coiled-coil region" evidence="3">
    <location>
        <begin position="760"/>
        <end position="794"/>
    </location>
</feature>
<dbReference type="GO" id="GO:0005634">
    <property type="term" value="C:nucleus"/>
    <property type="evidence" value="ECO:0007669"/>
    <property type="project" value="UniProtKB-SubCell"/>
</dbReference>
<dbReference type="Proteomes" id="UP000075881">
    <property type="component" value="Unassembled WGS sequence"/>
</dbReference>
<comment type="similarity">
    <text evidence="2">Belongs to the SMC family.</text>
</comment>
<proteinExistence type="inferred from homology"/>
<dbReference type="GO" id="GO:0016887">
    <property type="term" value="F:ATP hydrolysis activity"/>
    <property type="evidence" value="ECO:0007669"/>
    <property type="project" value="InterPro"/>
</dbReference>
<dbReference type="InterPro" id="IPR010935">
    <property type="entry name" value="SMC_hinge"/>
</dbReference>
<dbReference type="Gene3D" id="3.30.70.1620">
    <property type="match status" value="1"/>
</dbReference>